<dbReference type="EMBL" id="BARS01039375">
    <property type="protein sequence ID" value="GAG18200.1"/>
    <property type="molecule type" value="Genomic_DNA"/>
</dbReference>
<accession>X0VIV6</accession>
<evidence type="ECO:0000313" key="2">
    <source>
        <dbReference type="EMBL" id="GAG18200.1"/>
    </source>
</evidence>
<keyword evidence="1" id="KW-0812">Transmembrane</keyword>
<feature type="non-terminal residue" evidence="2">
    <location>
        <position position="255"/>
    </location>
</feature>
<dbReference type="Pfam" id="PF07676">
    <property type="entry name" value="PD40"/>
    <property type="match status" value="2"/>
</dbReference>
<dbReference type="AlphaFoldDB" id="X0VIV6"/>
<comment type="caution">
    <text evidence="2">The sequence shown here is derived from an EMBL/GenBank/DDBJ whole genome shotgun (WGS) entry which is preliminary data.</text>
</comment>
<dbReference type="InterPro" id="IPR011659">
    <property type="entry name" value="WD40"/>
</dbReference>
<feature type="non-terminal residue" evidence="2">
    <location>
        <position position="1"/>
    </location>
</feature>
<sequence>NSHYRLRDIGDARLEILEARDQDDEGVTKDSSRRRRLLPAGVAAGLAVGIAIGFSLSSGIRRKPTARAASSATFSLALPDEAPAPLGIQAGVQRVAISPDGHRLVYVASDPTGKPRLYTRTLEELGFEPIPGAEDGWQPFFSPDGEWLAFFTPTGELKKVSFGGGPPVTILEGIANSQWAFGTWGDDDHIIFSAWTSGLQRISSDGGQIEHLSTPENEWHAKPDVLPGSETVLYQQISPDGMRIVARSTVNGSEK</sequence>
<dbReference type="SUPFAM" id="SSF82171">
    <property type="entry name" value="DPP6 N-terminal domain-like"/>
    <property type="match status" value="1"/>
</dbReference>
<reference evidence="2" key="1">
    <citation type="journal article" date="2014" name="Front. Microbiol.">
        <title>High frequency of phylogenetically diverse reductive dehalogenase-homologous genes in deep subseafloor sedimentary metagenomes.</title>
        <authorList>
            <person name="Kawai M."/>
            <person name="Futagami T."/>
            <person name="Toyoda A."/>
            <person name="Takaki Y."/>
            <person name="Nishi S."/>
            <person name="Hori S."/>
            <person name="Arai W."/>
            <person name="Tsubouchi T."/>
            <person name="Morono Y."/>
            <person name="Uchiyama I."/>
            <person name="Ito T."/>
            <person name="Fujiyama A."/>
            <person name="Inagaki F."/>
            <person name="Takami H."/>
        </authorList>
    </citation>
    <scope>NUCLEOTIDE SEQUENCE</scope>
    <source>
        <strain evidence="2">Expedition CK06-06</strain>
    </source>
</reference>
<proteinExistence type="predicted"/>
<keyword evidence="1" id="KW-1133">Transmembrane helix</keyword>
<organism evidence="2">
    <name type="scientific">marine sediment metagenome</name>
    <dbReference type="NCBI Taxonomy" id="412755"/>
    <lineage>
        <taxon>unclassified sequences</taxon>
        <taxon>metagenomes</taxon>
        <taxon>ecological metagenomes</taxon>
    </lineage>
</organism>
<keyword evidence="1" id="KW-0472">Membrane</keyword>
<evidence type="ECO:0000256" key="1">
    <source>
        <dbReference type="SAM" id="Phobius"/>
    </source>
</evidence>
<gene>
    <name evidence="2" type="ORF">S01H1_60134</name>
</gene>
<evidence type="ECO:0008006" key="3">
    <source>
        <dbReference type="Google" id="ProtNLM"/>
    </source>
</evidence>
<feature type="transmembrane region" description="Helical" evidence="1">
    <location>
        <begin position="37"/>
        <end position="56"/>
    </location>
</feature>
<dbReference type="InterPro" id="IPR011042">
    <property type="entry name" value="6-blade_b-propeller_TolB-like"/>
</dbReference>
<name>X0VIV6_9ZZZZ</name>
<protein>
    <recommendedName>
        <fullName evidence="3">Dipeptidylpeptidase IV N-terminal domain-containing protein</fullName>
    </recommendedName>
</protein>
<dbReference type="Gene3D" id="2.120.10.30">
    <property type="entry name" value="TolB, C-terminal domain"/>
    <property type="match status" value="1"/>
</dbReference>